<feature type="chain" id="PRO_5011600248" description="D-alanyl-D-alanine dipeptidase" evidence="12">
    <location>
        <begin position="27"/>
        <end position="267"/>
    </location>
</feature>
<dbReference type="EMBL" id="FOIQ01000004">
    <property type="protein sequence ID" value="SEW16221.1"/>
    <property type="molecule type" value="Genomic_DNA"/>
</dbReference>
<evidence type="ECO:0000256" key="7">
    <source>
        <dbReference type="ARBA" id="ARBA00023049"/>
    </source>
</evidence>
<dbReference type="PIRSF" id="PIRSF026671">
    <property type="entry name" value="AA_dipeptidase"/>
    <property type="match status" value="1"/>
</dbReference>
<dbReference type="InterPro" id="IPR000755">
    <property type="entry name" value="A_A_dipeptidase"/>
</dbReference>
<evidence type="ECO:0000256" key="9">
    <source>
        <dbReference type="HAMAP-Rule" id="MF_01924"/>
    </source>
</evidence>
<evidence type="ECO:0000256" key="4">
    <source>
        <dbReference type="ARBA" id="ARBA00022801"/>
    </source>
</evidence>
<comment type="similarity">
    <text evidence="9 10">Belongs to the peptidase M15D family.</text>
</comment>
<protein>
    <recommendedName>
        <fullName evidence="9 10">D-alanyl-D-alanine dipeptidase</fullName>
        <shortName evidence="9 10">D-Ala-D-Ala dipeptidase</shortName>
        <ecNumber evidence="9 10">3.4.13.22</ecNumber>
    </recommendedName>
</protein>
<evidence type="ECO:0000256" key="8">
    <source>
        <dbReference type="ARBA" id="ARBA00023316"/>
    </source>
</evidence>
<keyword evidence="7 9" id="KW-0482">Metalloprotease</keyword>
<evidence type="ECO:0000256" key="11">
    <source>
        <dbReference type="SAM" id="MobiDB-lite"/>
    </source>
</evidence>
<dbReference type="Gene3D" id="3.30.1380.10">
    <property type="match status" value="1"/>
</dbReference>
<keyword evidence="14" id="KW-1185">Reference proteome</keyword>
<dbReference type="EC" id="3.4.13.22" evidence="9 10"/>
<dbReference type="GO" id="GO:0006508">
    <property type="term" value="P:proteolysis"/>
    <property type="evidence" value="ECO:0007669"/>
    <property type="project" value="UniProtKB-KW"/>
</dbReference>
<evidence type="ECO:0000256" key="2">
    <source>
        <dbReference type="ARBA" id="ARBA00022670"/>
    </source>
</evidence>
<evidence type="ECO:0000256" key="1">
    <source>
        <dbReference type="ARBA" id="ARBA00001362"/>
    </source>
</evidence>
<gene>
    <name evidence="13" type="ORF">SAMN04487850_1913</name>
</gene>
<accession>A0A1I0PPQ3</accession>
<feature type="active site" description="Proton donor/acceptor" evidence="9">
    <location>
        <position position="241"/>
    </location>
</feature>
<keyword evidence="4 9" id="KW-0378">Hydrolase</keyword>
<dbReference type="GO" id="GO:0008270">
    <property type="term" value="F:zinc ion binding"/>
    <property type="evidence" value="ECO:0007669"/>
    <property type="project" value="UniProtKB-UniRule"/>
</dbReference>
<comment type="catalytic activity">
    <reaction evidence="1 9 10">
        <text>D-alanyl-D-alanine + H2O = 2 D-alanine</text>
        <dbReference type="Rhea" id="RHEA:20661"/>
        <dbReference type="ChEBI" id="CHEBI:15377"/>
        <dbReference type="ChEBI" id="CHEBI:57416"/>
        <dbReference type="ChEBI" id="CHEBI:57822"/>
        <dbReference type="EC" id="3.4.13.22"/>
    </reaction>
</comment>
<dbReference type="HAMAP" id="MF_01924">
    <property type="entry name" value="A_A_dipeptidase"/>
    <property type="match status" value="1"/>
</dbReference>
<feature type="region of interest" description="Disordered" evidence="11">
    <location>
        <begin position="193"/>
        <end position="216"/>
    </location>
</feature>
<evidence type="ECO:0000256" key="6">
    <source>
        <dbReference type="ARBA" id="ARBA00022997"/>
    </source>
</evidence>
<dbReference type="PANTHER" id="PTHR43126:SF1">
    <property type="entry name" value="D-ALANYL-D-ALANINE DIPEPTIDASE"/>
    <property type="match status" value="1"/>
</dbReference>
<organism evidence="13 14">
    <name type="scientific">Prevotella aff. ruminicola Tc2-24</name>
    <dbReference type="NCBI Taxonomy" id="81582"/>
    <lineage>
        <taxon>Bacteria</taxon>
        <taxon>Pseudomonadati</taxon>
        <taxon>Bacteroidota</taxon>
        <taxon>Bacteroidia</taxon>
        <taxon>Bacteroidales</taxon>
        <taxon>Prevotellaceae</taxon>
        <taxon>Prevotella</taxon>
    </lineage>
</organism>
<evidence type="ECO:0000256" key="5">
    <source>
        <dbReference type="ARBA" id="ARBA00022833"/>
    </source>
</evidence>
<evidence type="ECO:0000256" key="10">
    <source>
        <dbReference type="PIRNR" id="PIRNR026671"/>
    </source>
</evidence>
<feature type="binding site" evidence="9">
    <location>
        <position position="162"/>
    </location>
    <ligand>
        <name>Zn(2+)</name>
        <dbReference type="ChEBI" id="CHEBI:29105"/>
        <note>catalytic</note>
    </ligand>
</feature>
<keyword evidence="8 10" id="KW-0961">Cell wall biogenesis/degradation</keyword>
<name>A0A1I0PPQ3_9BACT</name>
<feature type="binding site" evidence="9">
    <location>
        <position position="244"/>
    </location>
    <ligand>
        <name>Zn(2+)</name>
        <dbReference type="ChEBI" id="CHEBI:29105"/>
        <note>catalytic</note>
    </ligand>
</feature>
<keyword evidence="3 9" id="KW-0479">Metal-binding</keyword>
<evidence type="ECO:0000256" key="3">
    <source>
        <dbReference type="ARBA" id="ARBA00022723"/>
    </source>
</evidence>
<reference evidence="13 14" key="1">
    <citation type="submission" date="2016-10" db="EMBL/GenBank/DDBJ databases">
        <authorList>
            <person name="de Groot N.N."/>
        </authorList>
    </citation>
    <scope>NUCLEOTIDE SEQUENCE [LARGE SCALE GENOMIC DNA]</scope>
    <source>
        <strain evidence="13 14">TC2-24</strain>
    </source>
</reference>
<dbReference type="GO" id="GO:0071555">
    <property type="term" value="P:cell wall organization"/>
    <property type="evidence" value="ECO:0007669"/>
    <property type="project" value="UniProtKB-KW"/>
</dbReference>
<comment type="function">
    <text evidence="9 10">Catalyzes hydrolysis of the D-alanyl-D-alanine dipeptide.</text>
</comment>
<dbReference type="PROSITE" id="PS51257">
    <property type="entry name" value="PROKAR_LIPOPROTEIN"/>
    <property type="match status" value="1"/>
</dbReference>
<dbReference type="SUPFAM" id="SSF55166">
    <property type="entry name" value="Hedgehog/DD-peptidase"/>
    <property type="match status" value="1"/>
</dbReference>
<keyword evidence="5 9" id="KW-0862">Zinc</keyword>
<keyword evidence="6 9" id="KW-0224">Dipeptidase</keyword>
<feature type="site" description="Transition state stabilizer" evidence="9">
    <location>
        <position position="110"/>
    </location>
</feature>
<evidence type="ECO:0000313" key="14">
    <source>
        <dbReference type="Proteomes" id="UP000199373"/>
    </source>
</evidence>
<comment type="cofactor">
    <cofactor evidence="9">
        <name>Zn(2+)</name>
        <dbReference type="ChEBI" id="CHEBI:29105"/>
    </cofactor>
    <text evidence="9">Binds 1 zinc ion per subunit.</text>
</comment>
<dbReference type="Pfam" id="PF01427">
    <property type="entry name" value="Peptidase_M15"/>
    <property type="match status" value="2"/>
</dbReference>
<keyword evidence="12" id="KW-0732">Signal</keyword>
<sequence>MEMNKTKRWMIAAILTICGMTMVSCFSDTKKSTTVSATDDASQFVTITDVVPDAILEIRYFGTYNFVGTRIDGYDEPIALLTKQAADSLKAVSDDVMKLGYRLKIYDAYRPQKGVDHFVRWAEDIADTLMKPYFYPDLDKSVLFPQDYICLKSGHTRGSTLDLTLFDMNTEKEIDMGGTFDWFGPESHPDFCGNPETGEYTGDNSKSPANPKRSITEQQFRNRMILRQAMLRHGFKPFDTEWWHFTLKDEPFPDTYFTFPIKPHPSL</sequence>
<dbReference type="AlphaFoldDB" id="A0A1I0PPQ3"/>
<dbReference type="Proteomes" id="UP000199373">
    <property type="component" value="Unassembled WGS sequence"/>
</dbReference>
<proteinExistence type="inferred from homology"/>
<keyword evidence="2 9" id="KW-0645">Protease</keyword>
<dbReference type="GO" id="GO:0008237">
    <property type="term" value="F:metallopeptidase activity"/>
    <property type="evidence" value="ECO:0007669"/>
    <property type="project" value="UniProtKB-KW"/>
</dbReference>
<dbReference type="CDD" id="cd14817">
    <property type="entry name" value="D-Ala-D-Ala_dipeptidase_VanX"/>
    <property type="match status" value="1"/>
</dbReference>
<evidence type="ECO:0000256" key="12">
    <source>
        <dbReference type="SAM" id="SignalP"/>
    </source>
</evidence>
<dbReference type="InterPro" id="IPR009045">
    <property type="entry name" value="Zn_M74/Hedgehog-like"/>
</dbReference>
<feature type="signal peptide" evidence="12">
    <location>
        <begin position="1"/>
        <end position="26"/>
    </location>
</feature>
<dbReference type="GO" id="GO:0160237">
    <property type="term" value="F:D-Ala-D-Ala dipeptidase activity"/>
    <property type="evidence" value="ECO:0007669"/>
    <property type="project" value="UniProtKB-EC"/>
</dbReference>
<dbReference type="PANTHER" id="PTHR43126">
    <property type="entry name" value="D-ALANYL-D-ALANINE DIPEPTIDASE"/>
    <property type="match status" value="1"/>
</dbReference>
<feature type="binding site" evidence="9">
    <location>
        <position position="155"/>
    </location>
    <ligand>
        <name>Zn(2+)</name>
        <dbReference type="ChEBI" id="CHEBI:29105"/>
        <note>catalytic</note>
    </ligand>
</feature>
<evidence type="ECO:0000313" key="13">
    <source>
        <dbReference type="EMBL" id="SEW16221.1"/>
    </source>
</evidence>